<reference evidence="4 5" key="1">
    <citation type="submission" date="2019-04" db="EMBL/GenBank/DDBJ databases">
        <title>Fungal friends and foes A comparative genomics study of 23 Aspergillus species from section Flavi.</title>
        <authorList>
            <consortium name="DOE Joint Genome Institute"/>
            <person name="Kjaerbolling I."/>
            <person name="Vesth T.C."/>
            <person name="Frisvad J.C."/>
            <person name="Nybo J.L."/>
            <person name="Theobald S."/>
            <person name="Kildgaard S."/>
            <person name="Petersen T.I."/>
            <person name="Kuo A."/>
            <person name="Sato A."/>
            <person name="Lyhne E.K."/>
            <person name="Kogle M.E."/>
            <person name="Wiebenga A."/>
            <person name="Kun R.S."/>
            <person name="Lubbers R.J."/>
            <person name="Makela M.R."/>
            <person name="Barry K."/>
            <person name="Chovatia M."/>
            <person name="Clum A."/>
            <person name="Daum C."/>
            <person name="Haridas S."/>
            <person name="He G."/>
            <person name="LaButti K."/>
            <person name="Lipzen A."/>
            <person name="Mondo S."/>
            <person name="Pangilinan J."/>
            <person name="Riley R."/>
            <person name="Salamov A."/>
            <person name="Simmons B.A."/>
            <person name="Magnuson J.K."/>
            <person name="Henrissat B."/>
            <person name="Mortensen U.H."/>
            <person name="Larsen T.O."/>
            <person name="De vries R.P."/>
            <person name="Grigoriev I.V."/>
            <person name="Machida M."/>
            <person name="Baker S.E."/>
            <person name="Andersen M.R."/>
        </authorList>
    </citation>
    <scope>NUCLEOTIDE SEQUENCE [LARGE SCALE GENOMIC DNA]</scope>
    <source>
        <strain evidence="4 5">CBS 117635</strain>
    </source>
</reference>
<dbReference type="InterPro" id="IPR023210">
    <property type="entry name" value="NADP_OxRdtase_dom"/>
</dbReference>
<dbReference type="InterPro" id="IPR050523">
    <property type="entry name" value="AKR_Detox_Biosynth"/>
</dbReference>
<dbReference type="CDD" id="cd19075">
    <property type="entry name" value="AKR_AKR7A1-5"/>
    <property type="match status" value="1"/>
</dbReference>
<proteinExistence type="inferred from homology"/>
<evidence type="ECO:0000259" key="3">
    <source>
        <dbReference type="Pfam" id="PF00248"/>
    </source>
</evidence>
<evidence type="ECO:0000256" key="2">
    <source>
        <dbReference type="ARBA" id="ARBA00038157"/>
    </source>
</evidence>
<gene>
    <name evidence="4" type="ORF">BDV30DRAFT_224617</name>
</gene>
<name>A0A5N6JE50_9EURO</name>
<comment type="similarity">
    <text evidence="2">Belongs to the aldo/keto reductase family. Aldo/keto reductase 2 subfamily.</text>
</comment>
<feature type="domain" description="NADP-dependent oxidoreductase" evidence="3">
    <location>
        <begin position="7"/>
        <end position="307"/>
    </location>
</feature>
<evidence type="ECO:0000256" key="1">
    <source>
        <dbReference type="ARBA" id="ARBA00023002"/>
    </source>
</evidence>
<protein>
    <submittedName>
        <fullName evidence="4">Putative aldehyde reductase</fullName>
    </submittedName>
</protein>
<dbReference type="AlphaFoldDB" id="A0A5N6JE50"/>
<keyword evidence="1" id="KW-0560">Oxidoreductase</keyword>
<keyword evidence="5" id="KW-1185">Reference proteome</keyword>
<dbReference type="SUPFAM" id="SSF51430">
    <property type="entry name" value="NAD(P)-linked oxidoreductase"/>
    <property type="match status" value="1"/>
</dbReference>
<dbReference type="Gene3D" id="3.20.20.100">
    <property type="entry name" value="NADP-dependent oxidoreductase domain"/>
    <property type="match status" value="1"/>
</dbReference>
<dbReference type="PANTHER" id="PTHR43364:SF4">
    <property type="entry name" value="NAD(P)-LINKED OXIDOREDUCTASE SUPERFAMILY PROTEIN"/>
    <property type="match status" value="1"/>
</dbReference>
<dbReference type="EMBL" id="ML732778">
    <property type="protein sequence ID" value="KAB8276247.1"/>
    <property type="molecule type" value="Genomic_DNA"/>
</dbReference>
<evidence type="ECO:0000313" key="4">
    <source>
        <dbReference type="EMBL" id="KAB8276247.1"/>
    </source>
</evidence>
<dbReference type="Proteomes" id="UP000326289">
    <property type="component" value="Unassembled WGS sequence"/>
</dbReference>
<dbReference type="GO" id="GO:0016491">
    <property type="term" value="F:oxidoreductase activity"/>
    <property type="evidence" value="ECO:0007669"/>
    <property type="project" value="UniProtKB-KW"/>
</dbReference>
<organism evidence="4 5">
    <name type="scientific">Aspergillus minisclerotigenes</name>
    <dbReference type="NCBI Taxonomy" id="656917"/>
    <lineage>
        <taxon>Eukaryota</taxon>
        <taxon>Fungi</taxon>
        <taxon>Dikarya</taxon>
        <taxon>Ascomycota</taxon>
        <taxon>Pezizomycotina</taxon>
        <taxon>Eurotiomycetes</taxon>
        <taxon>Eurotiomycetidae</taxon>
        <taxon>Eurotiales</taxon>
        <taxon>Aspergillaceae</taxon>
        <taxon>Aspergillus</taxon>
        <taxon>Aspergillus subgen. Circumdati</taxon>
    </lineage>
</organism>
<dbReference type="Pfam" id="PF00248">
    <property type="entry name" value="Aldo_ket_red"/>
    <property type="match status" value="1"/>
</dbReference>
<sequence length="340" mass="37989">MPYPHLVYGGGYIGTTEVFNSPQSINDALSIVKDYESTESITEIDTAHMYYGGEGLLGQAHASHDFIIDTKLTGGYDPGSLSRERVLNDVNESLEKLQVQKLGILYLHAPDETIPIAETLSTVNELYNQGKFTRFGLSNYSPSQVEMIYHHCQTHGYILPSVYQANYSAVSRKPEMILFPLLRKLSMSIYVYSPLSGGFLSKTRDQIMAATGRFDNTTFRGGIYVHMYRKPVYLDALDEWNEIAHSAGCSKADLAYRWVRYHSFLRGACGDAVVFATSSLEQLRKTMDGFTAGPLSEDIVQRVNRMWESLEAHAPGDTFEAFQSMLSAKQARVQLAGITI</sequence>
<evidence type="ECO:0000313" key="5">
    <source>
        <dbReference type="Proteomes" id="UP000326289"/>
    </source>
</evidence>
<dbReference type="PANTHER" id="PTHR43364">
    <property type="entry name" value="NADH-SPECIFIC METHYLGLYOXAL REDUCTASE-RELATED"/>
    <property type="match status" value="1"/>
</dbReference>
<accession>A0A5N6JE50</accession>
<dbReference type="InterPro" id="IPR036812">
    <property type="entry name" value="NAD(P)_OxRdtase_dom_sf"/>
</dbReference>